<evidence type="ECO:0000259" key="1">
    <source>
        <dbReference type="Pfam" id="PF13340"/>
    </source>
</evidence>
<accession>A0A316GYR3</accession>
<organism evidence="2 3">
    <name type="scientific">Mucilaginibacter oryzae</name>
    <dbReference type="NCBI Taxonomy" id="468058"/>
    <lineage>
        <taxon>Bacteria</taxon>
        <taxon>Pseudomonadati</taxon>
        <taxon>Bacteroidota</taxon>
        <taxon>Sphingobacteriia</taxon>
        <taxon>Sphingobacteriales</taxon>
        <taxon>Sphingobacteriaceae</taxon>
        <taxon>Mucilaginibacter</taxon>
    </lineage>
</organism>
<evidence type="ECO:0000313" key="2">
    <source>
        <dbReference type="EMBL" id="PWK71491.1"/>
    </source>
</evidence>
<name>A0A316GYR3_9SPHI</name>
<dbReference type="InterPro" id="IPR025161">
    <property type="entry name" value="IS402-like_dom"/>
</dbReference>
<dbReference type="EMBL" id="QGHA01000013">
    <property type="protein sequence ID" value="PWK71491.1"/>
    <property type="molecule type" value="Genomic_DNA"/>
</dbReference>
<dbReference type="RefSeq" id="WP_146203192.1">
    <property type="nucleotide sequence ID" value="NZ_QGHA01000013.1"/>
</dbReference>
<protein>
    <submittedName>
        <fullName evidence="2">Putative transposase of IS4/5 family DUF4096</fullName>
    </submittedName>
</protein>
<sequence>MKLYPTDLSYNQWQFIKKTLQLGERKRKHSLGSIWNAIQYIVKTGCQWRMLPLNFAKWQLVYYYYKKWSELEHFDLL</sequence>
<dbReference type="Pfam" id="PF13340">
    <property type="entry name" value="DUF4096"/>
    <property type="match status" value="1"/>
</dbReference>
<comment type="caution">
    <text evidence="2">The sequence shown here is derived from an EMBL/GenBank/DDBJ whole genome shotgun (WGS) entry which is preliminary data.</text>
</comment>
<dbReference type="Proteomes" id="UP000245678">
    <property type="component" value="Unassembled WGS sequence"/>
</dbReference>
<dbReference type="PANTHER" id="PTHR30007:SF0">
    <property type="entry name" value="TRANSPOSASE"/>
    <property type="match status" value="1"/>
</dbReference>
<proteinExistence type="predicted"/>
<feature type="domain" description="Insertion element IS402-like" evidence="1">
    <location>
        <begin position="9"/>
        <end position="75"/>
    </location>
</feature>
<keyword evidence="3" id="KW-1185">Reference proteome</keyword>
<dbReference type="AlphaFoldDB" id="A0A316GYR3"/>
<gene>
    <name evidence="2" type="ORF">LX99_04515</name>
</gene>
<feature type="non-terminal residue" evidence="2">
    <location>
        <position position="77"/>
    </location>
</feature>
<dbReference type="PANTHER" id="PTHR30007">
    <property type="entry name" value="PHP DOMAIN PROTEIN"/>
    <property type="match status" value="1"/>
</dbReference>
<evidence type="ECO:0000313" key="3">
    <source>
        <dbReference type="Proteomes" id="UP000245678"/>
    </source>
</evidence>
<reference evidence="2 3" key="1">
    <citation type="submission" date="2018-05" db="EMBL/GenBank/DDBJ databases">
        <title>Genomic Encyclopedia of Archaeal and Bacterial Type Strains, Phase II (KMG-II): from individual species to whole genera.</title>
        <authorList>
            <person name="Goeker M."/>
        </authorList>
    </citation>
    <scope>NUCLEOTIDE SEQUENCE [LARGE SCALE GENOMIC DNA]</scope>
    <source>
        <strain evidence="2 3">DSM 19975</strain>
    </source>
</reference>